<sequence>MAALRDAARHPAATAVPLLREHEHDHDEEHPQLEETKPQLQARLRLYWLATVLCCGALLFGYDSGLIGGVLTFQSFHTDFRFGDYGIPSETTVSAIAVGSQQVGALVGCLAIWPVNNYQGRRMAIGVCAAVFCVGVVLELIPTLSWFYLGRFIAGLGVGGSSSVIPIYLSEMAPKDLRGQLGSCYQFMFTIGIFVSYWIDYAVGQMASGSAQWQIPIALQLVPGALMGLGVMTLHESVRWLSARGEHDRARRSLEWIRADNKSFAVVDELAEISTAIDDELREKSGLTVRELFCEWPNTHRILLAVGIFLAQQSTGATALAYFGPQFFALIVGPGSKTLLLTGIFGFIKVASCGAFILFLSDRFGRKVLLFVGAAVMAVFMFVTAALVRSITGMDYGNTTTTSSSSSSSTTNSPEPSTTTTTTATGIITVALIYLSIIFFNLSWGPLPWPYTSEIFPTRIRESGVTCGVAAQWTFNLVWSSATPFLLVKLGWATFALFGVLDVAVMVFVVLCLKETARKTLEQINALFEDVAAAPAAAVDQQREDGTRRRLLGDYSREDE</sequence>
<dbReference type="InterPro" id="IPR005829">
    <property type="entry name" value="Sugar_transporter_CS"/>
</dbReference>
<dbReference type="InterPro" id="IPR005828">
    <property type="entry name" value="MFS_sugar_transport-like"/>
</dbReference>
<protein>
    <recommendedName>
        <fullName evidence="10">Major facilitator superfamily (MFS) profile domain-containing protein</fullName>
    </recommendedName>
</protein>
<feature type="transmembrane region" description="Helical" evidence="9">
    <location>
        <begin position="181"/>
        <end position="199"/>
    </location>
</feature>
<dbReference type="InterPro" id="IPR036259">
    <property type="entry name" value="MFS_trans_sf"/>
</dbReference>
<feature type="transmembrane region" description="Helical" evidence="9">
    <location>
        <begin position="368"/>
        <end position="388"/>
    </location>
</feature>
<feature type="transmembrane region" description="Helical" evidence="9">
    <location>
        <begin position="302"/>
        <end position="324"/>
    </location>
</feature>
<evidence type="ECO:0000256" key="9">
    <source>
        <dbReference type="SAM" id="Phobius"/>
    </source>
</evidence>
<gene>
    <name evidence="11" type="ORF">TRUGW13939_05524</name>
</gene>
<dbReference type="InterPro" id="IPR003663">
    <property type="entry name" value="Sugar/inositol_transpt"/>
</dbReference>
<name>A0A7H8QWE7_TALRU</name>
<feature type="transmembrane region" description="Helical" evidence="9">
    <location>
        <begin position="339"/>
        <end position="361"/>
    </location>
</feature>
<dbReference type="PROSITE" id="PS50850">
    <property type="entry name" value="MFS"/>
    <property type="match status" value="1"/>
</dbReference>
<evidence type="ECO:0000256" key="6">
    <source>
        <dbReference type="ARBA" id="ARBA00023136"/>
    </source>
</evidence>
<feature type="transmembrane region" description="Helical" evidence="9">
    <location>
        <begin position="492"/>
        <end position="513"/>
    </location>
</feature>
<dbReference type="EMBL" id="CP055900">
    <property type="protein sequence ID" value="QKX58402.1"/>
    <property type="molecule type" value="Genomic_DNA"/>
</dbReference>
<keyword evidence="4 9" id="KW-0812">Transmembrane</keyword>
<proteinExistence type="inferred from homology"/>
<feature type="transmembrane region" description="Helical" evidence="9">
    <location>
        <begin position="93"/>
        <end position="116"/>
    </location>
</feature>
<dbReference type="FunFam" id="1.20.1250.20:FF:000090">
    <property type="entry name" value="MFS sugar transporter, putative"/>
    <property type="match status" value="1"/>
</dbReference>
<evidence type="ECO:0000256" key="4">
    <source>
        <dbReference type="ARBA" id="ARBA00022692"/>
    </source>
</evidence>
<dbReference type="InterPro" id="IPR020846">
    <property type="entry name" value="MFS_dom"/>
</dbReference>
<reference evidence="12" key="1">
    <citation type="submission" date="2020-06" db="EMBL/GenBank/DDBJ databases">
        <title>A chromosome-scale genome assembly of Talaromyces rugulosus W13939.</title>
        <authorList>
            <person name="Wang B."/>
            <person name="Guo L."/>
            <person name="Ye K."/>
            <person name="Wang L."/>
        </authorList>
    </citation>
    <scope>NUCLEOTIDE SEQUENCE [LARGE SCALE GENOMIC DNA]</scope>
    <source>
        <strain evidence="12">W13939</strain>
    </source>
</reference>
<dbReference type="OrthoDB" id="6612291at2759"/>
<evidence type="ECO:0000256" key="1">
    <source>
        <dbReference type="ARBA" id="ARBA00004141"/>
    </source>
</evidence>
<feature type="compositionally biased region" description="Basic and acidic residues" evidence="8">
    <location>
        <begin position="541"/>
        <end position="560"/>
    </location>
</feature>
<dbReference type="Proteomes" id="UP000509510">
    <property type="component" value="Chromosome III"/>
</dbReference>
<comment type="subcellular location">
    <subcellularLocation>
        <location evidence="1">Membrane</location>
        <topology evidence="1">Multi-pass membrane protein</topology>
    </subcellularLocation>
</comment>
<feature type="domain" description="Major facilitator superfamily (MFS) profile" evidence="10">
    <location>
        <begin position="49"/>
        <end position="517"/>
    </location>
</feature>
<feature type="region of interest" description="Disordered" evidence="8">
    <location>
        <begin position="539"/>
        <end position="560"/>
    </location>
</feature>
<evidence type="ECO:0000256" key="8">
    <source>
        <dbReference type="SAM" id="MobiDB-lite"/>
    </source>
</evidence>
<dbReference type="PROSITE" id="PS00217">
    <property type="entry name" value="SUGAR_TRANSPORT_2"/>
    <property type="match status" value="1"/>
</dbReference>
<dbReference type="Pfam" id="PF00083">
    <property type="entry name" value="Sugar_tr"/>
    <property type="match status" value="1"/>
</dbReference>
<evidence type="ECO:0000256" key="3">
    <source>
        <dbReference type="ARBA" id="ARBA00022448"/>
    </source>
</evidence>
<keyword evidence="3 7" id="KW-0813">Transport</keyword>
<organism evidence="11 12">
    <name type="scientific">Talaromyces rugulosus</name>
    <name type="common">Penicillium rugulosum</name>
    <dbReference type="NCBI Taxonomy" id="121627"/>
    <lineage>
        <taxon>Eukaryota</taxon>
        <taxon>Fungi</taxon>
        <taxon>Dikarya</taxon>
        <taxon>Ascomycota</taxon>
        <taxon>Pezizomycotina</taxon>
        <taxon>Eurotiomycetes</taxon>
        <taxon>Eurotiomycetidae</taxon>
        <taxon>Eurotiales</taxon>
        <taxon>Trichocomaceae</taxon>
        <taxon>Talaromyces</taxon>
        <taxon>Talaromyces sect. Islandici</taxon>
    </lineage>
</organism>
<feature type="transmembrane region" description="Helical" evidence="9">
    <location>
        <begin position="46"/>
        <end position="73"/>
    </location>
</feature>
<evidence type="ECO:0000256" key="5">
    <source>
        <dbReference type="ARBA" id="ARBA00022989"/>
    </source>
</evidence>
<evidence type="ECO:0000259" key="10">
    <source>
        <dbReference type="PROSITE" id="PS50850"/>
    </source>
</evidence>
<keyword evidence="12" id="KW-1185">Reference proteome</keyword>
<keyword evidence="6 9" id="KW-0472">Membrane</keyword>
<feature type="region of interest" description="Disordered" evidence="8">
    <location>
        <begin position="399"/>
        <end position="420"/>
    </location>
</feature>
<evidence type="ECO:0000256" key="2">
    <source>
        <dbReference type="ARBA" id="ARBA00010992"/>
    </source>
</evidence>
<evidence type="ECO:0000256" key="7">
    <source>
        <dbReference type="RuleBase" id="RU003346"/>
    </source>
</evidence>
<feature type="transmembrane region" description="Helical" evidence="9">
    <location>
        <begin position="465"/>
        <end position="486"/>
    </location>
</feature>
<dbReference type="KEGG" id="trg:TRUGW13939_05524"/>
<dbReference type="GO" id="GO:0016020">
    <property type="term" value="C:membrane"/>
    <property type="evidence" value="ECO:0007669"/>
    <property type="project" value="UniProtKB-SubCell"/>
</dbReference>
<dbReference type="Gene3D" id="1.20.1250.20">
    <property type="entry name" value="MFS general substrate transporter like domains"/>
    <property type="match status" value="1"/>
</dbReference>
<dbReference type="PROSITE" id="PS00216">
    <property type="entry name" value="SUGAR_TRANSPORT_1"/>
    <property type="match status" value="1"/>
</dbReference>
<dbReference type="SUPFAM" id="SSF103473">
    <property type="entry name" value="MFS general substrate transporter"/>
    <property type="match status" value="1"/>
</dbReference>
<dbReference type="AlphaFoldDB" id="A0A7H8QWE7"/>
<dbReference type="NCBIfam" id="TIGR00879">
    <property type="entry name" value="SP"/>
    <property type="match status" value="1"/>
</dbReference>
<comment type="similarity">
    <text evidence="2 7">Belongs to the major facilitator superfamily. Sugar transporter (TC 2.A.1.1) family.</text>
</comment>
<dbReference type="PANTHER" id="PTHR48022:SF25">
    <property type="entry name" value="QUINATE TRANSPORTER, PUTATIVE (AFU_ORTHOLOGUE AFUA_5G12950)-RELATED"/>
    <property type="match status" value="1"/>
</dbReference>
<evidence type="ECO:0000313" key="12">
    <source>
        <dbReference type="Proteomes" id="UP000509510"/>
    </source>
</evidence>
<dbReference type="PANTHER" id="PTHR48022">
    <property type="entry name" value="PLASTIDIC GLUCOSE TRANSPORTER 4"/>
    <property type="match status" value="1"/>
</dbReference>
<dbReference type="InterPro" id="IPR050360">
    <property type="entry name" value="MFS_Sugar_Transporters"/>
</dbReference>
<feature type="transmembrane region" description="Helical" evidence="9">
    <location>
        <begin position="123"/>
        <end position="142"/>
    </location>
</feature>
<evidence type="ECO:0000313" key="11">
    <source>
        <dbReference type="EMBL" id="QKX58402.1"/>
    </source>
</evidence>
<feature type="transmembrane region" description="Helical" evidence="9">
    <location>
        <begin position="211"/>
        <end position="234"/>
    </location>
</feature>
<feature type="transmembrane region" description="Helical" evidence="9">
    <location>
        <begin position="148"/>
        <end position="169"/>
    </location>
</feature>
<accession>A0A7H8QWE7</accession>
<dbReference type="PRINTS" id="PR00171">
    <property type="entry name" value="SUGRTRNSPORT"/>
</dbReference>
<dbReference type="GO" id="GO:0005351">
    <property type="term" value="F:carbohydrate:proton symporter activity"/>
    <property type="evidence" value="ECO:0007669"/>
    <property type="project" value="TreeGrafter"/>
</dbReference>
<dbReference type="RefSeq" id="XP_035344580.1">
    <property type="nucleotide sequence ID" value="XM_035488687.1"/>
</dbReference>
<feature type="transmembrane region" description="Helical" evidence="9">
    <location>
        <begin position="424"/>
        <end position="444"/>
    </location>
</feature>
<dbReference type="GeneID" id="55993021"/>
<keyword evidence="5 9" id="KW-1133">Transmembrane helix</keyword>